<organism evidence="3 4">
    <name type="scientific">Mycolicibacterium komossense</name>
    <dbReference type="NCBI Taxonomy" id="1779"/>
    <lineage>
        <taxon>Bacteria</taxon>
        <taxon>Bacillati</taxon>
        <taxon>Actinomycetota</taxon>
        <taxon>Actinomycetes</taxon>
        <taxon>Mycobacteriales</taxon>
        <taxon>Mycobacteriaceae</taxon>
        <taxon>Mycolicibacterium</taxon>
    </lineage>
</organism>
<comment type="caution">
    <text evidence="3">The sequence shown here is derived from an EMBL/GenBank/DDBJ whole genome shotgun (WGS) entry which is preliminary data.</text>
</comment>
<dbReference type="RefSeq" id="WP_264065892.1">
    <property type="nucleotide sequence ID" value="NZ_JACKTY010000012.1"/>
</dbReference>
<proteinExistence type="inferred from homology"/>
<dbReference type="Pfam" id="PF04909">
    <property type="entry name" value="Amidohydro_2"/>
    <property type="match status" value="1"/>
</dbReference>
<keyword evidence="4" id="KW-1185">Reference proteome</keyword>
<protein>
    <submittedName>
        <fullName evidence="3">Amidohydrolase family protein</fullName>
    </submittedName>
</protein>
<comment type="similarity">
    <text evidence="1">Belongs to the metallo-dependent hydrolases superfamily.</text>
</comment>
<dbReference type="InterPro" id="IPR052350">
    <property type="entry name" value="Metallo-dep_Lactonases"/>
</dbReference>
<dbReference type="InterPro" id="IPR032466">
    <property type="entry name" value="Metal_Hydrolase"/>
</dbReference>
<reference evidence="3 4" key="1">
    <citation type="journal article" date="2022" name="BMC Genomics">
        <title>Comparative genome analysis of mycobacteria focusing on tRNA and non-coding RNA.</title>
        <authorList>
            <person name="Behra P.R.K."/>
            <person name="Pettersson B.M.F."/>
            <person name="Ramesh M."/>
            <person name="Das S."/>
            <person name="Dasgupta S."/>
            <person name="Kirsebom L.A."/>
        </authorList>
    </citation>
    <scope>NUCLEOTIDE SEQUENCE [LARGE SCALE GENOMIC DNA]</scope>
    <source>
        <strain evidence="3 4">DSM 44078</strain>
    </source>
</reference>
<evidence type="ECO:0000313" key="4">
    <source>
        <dbReference type="Proteomes" id="UP001526201"/>
    </source>
</evidence>
<gene>
    <name evidence="3" type="ORF">H7J73_03695</name>
</gene>
<dbReference type="Gene3D" id="3.20.20.140">
    <property type="entry name" value="Metal-dependent hydrolases"/>
    <property type="match status" value="1"/>
</dbReference>
<dbReference type="Proteomes" id="UP001526201">
    <property type="component" value="Unassembled WGS sequence"/>
</dbReference>
<evidence type="ECO:0000259" key="2">
    <source>
        <dbReference type="Pfam" id="PF04909"/>
    </source>
</evidence>
<dbReference type="EMBL" id="JACKTY010000012">
    <property type="protein sequence ID" value="MCV7225138.1"/>
    <property type="molecule type" value="Genomic_DNA"/>
</dbReference>
<accession>A0ABT3C6Q8</accession>
<dbReference type="SUPFAM" id="SSF51556">
    <property type="entry name" value="Metallo-dependent hydrolases"/>
    <property type="match status" value="1"/>
</dbReference>
<sequence>MTPLELTDYDRQFYAERIHDFLPERIVDCHTHIWTTDHLLPPDAAPPSRSAAWASSVAVVHPVEQLVATYAAVLDGKSVIPVVFPGIETNIDAAANNNYVTQSATAYGVPSLALTTPSMSAGEFETTIRSGGHHGCKPYLNFAPAYLPQDEIRIYDFLPPAHLDVLNANGWVAMLHIPRPGRLRDPVNLAQLREIDERYPNARVIIAHIGRAYTLHDVGDGMAAMSQTQNLLFDITANTNSDVMRLLIDAVGPSRILFGSDLPIFTMRAHRIVEGDQYVNVVPRGKYHIAPNDPTMRETDSAETITLLLYEQIDAFRRAATAAGLSRTEIQRVFHDNAAHLFGLASTAAEPAIQTQEEGESR</sequence>
<evidence type="ECO:0000256" key="1">
    <source>
        <dbReference type="ARBA" id="ARBA00038310"/>
    </source>
</evidence>
<feature type="domain" description="Amidohydrolase-related" evidence="2">
    <location>
        <begin position="27"/>
        <end position="344"/>
    </location>
</feature>
<dbReference type="InterPro" id="IPR006680">
    <property type="entry name" value="Amidohydro-rel"/>
</dbReference>
<dbReference type="PANTHER" id="PTHR43569:SF2">
    <property type="entry name" value="AMIDOHYDROLASE-RELATED DOMAIN-CONTAINING PROTEIN"/>
    <property type="match status" value="1"/>
</dbReference>
<name>A0ABT3C6Q8_9MYCO</name>
<dbReference type="PANTHER" id="PTHR43569">
    <property type="entry name" value="AMIDOHYDROLASE"/>
    <property type="match status" value="1"/>
</dbReference>
<evidence type="ECO:0000313" key="3">
    <source>
        <dbReference type="EMBL" id="MCV7225138.1"/>
    </source>
</evidence>